<evidence type="ECO:0000256" key="3">
    <source>
        <dbReference type="SAM" id="Phobius"/>
    </source>
</evidence>
<dbReference type="Gene3D" id="2.40.30.170">
    <property type="match status" value="1"/>
</dbReference>
<dbReference type="GO" id="GO:0015562">
    <property type="term" value="F:efflux transmembrane transporter activity"/>
    <property type="evidence" value="ECO:0007669"/>
    <property type="project" value="TreeGrafter"/>
</dbReference>
<dbReference type="EMBL" id="CAACYH010000004">
    <property type="protein sequence ID" value="VFB14049.1"/>
    <property type="molecule type" value="Genomic_DNA"/>
</dbReference>
<evidence type="ECO:0000313" key="5">
    <source>
        <dbReference type="EMBL" id="RRD93305.1"/>
    </source>
</evidence>
<evidence type="ECO:0000313" key="7">
    <source>
        <dbReference type="EMBL" id="VFB14049.1"/>
    </source>
</evidence>
<protein>
    <submittedName>
        <fullName evidence="5">Efflux RND transporter periplasmic adaptor subunit</fullName>
    </submittedName>
    <submittedName>
        <fullName evidence="7">Efflux transporter, RND family, MFP subunit</fullName>
    </submittedName>
    <submittedName>
        <fullName evidence="6">HlyD family secretion protein</fullName>
    </submittedName>
</protein>
<reference evidence="6 9" key="3">
    <citation type="submission" date="2019-03" db="EMBL/GenBank/DDBJ databases">
        <title>Genomic Encyclopedia of Type Strains, Phase IV (KMG-IV): sequencing the most valuable type-strain genomes for metagenomic binning, comparative biology and taxonomic classification.</title>
        <authorList>
            <person name="Goeker M."/>
        </authorList>
    </citation>
    <scope>NUCLEOTIDE SEQUENCE [LARGE SCALE GENOMIC DNA]</scope>
    <source>
        <strain evidence="6 9">DSM 23917</strain>
    </source>
</reference>
<dbReference type="NCBIfam" id="TIGR01730">
    <property type="entry name" value="RND_mfp"/>
    <property type="match status" value="1"/>
</dbReference>
<accession>A0A3P2AEU1</accession>
<feature type="coiled-coil region" evidence="2">
    <location>
        <begin position="140"/>
        <end position="171"/>
    </location>
</feature>
<evidence type="ECO:0000313" key="9">
    <source>
        <dbReference type="Proteomes" id="UP000295600"/>
    </source>
</evidence>
<dbReference type="Pfam" id="PF25885">
    <property type="entry name" value="HH_EMRA"/>
    <property type="match status" value="1"/>
</dbReference>
<evidence type="ECO:0000256" key="2">
    <source>
        <dbReference type="SAM" id="Coils"/>
    </source>
</evidence>
<keyword evidence="2" id="KW-0175">Coiled coil</keyword>
<comment type="similarity">
    <text evidence="1">Belongs to the membrane fusion protein (MFP) (TC 8.A.1) family.</text>
</comment>
<keyword evidence="8" id="KW-1185">Reference proteome</keyword>
<dbReference type="RefSeq" id="WP_125238019.1">
    <property type="nucleotide sequence ID" value="NZ_CAACYH010000004.1"/>
</dbReference>
<dbReference type="OrthoDB" id="9809068at2"/>
<dbReference type="Proteomes" id="UP000279562">
    <property type="component" value="Unassembled WGS sequence"/>
</dbReference>
<evidence type="ECO:0000256" key="1">
    <source>
        <dbReference type="ARBA" id="ARBA00009477"/>
    </source>
</evidence>
<reference evidence="5 8" key="1">
    <citation type="submission" date="2018-11" db="EMBL/GenBank/DDBJ databases">
        <title>Genomes From Bacteria Associated with the Canine Oral Cavity: a Test Case for Automated Genome-Based Taxonomic Assignment.</title>
        <authorList>
            <person name="Coil D.A."/>
            <person name="Jospin G."/>
            <person name="Darling A.E."/>
            <person name="Wallis C."/>
            <person name="Davis I.J."/>
            <person name="Harris S."/>
            <person name="Eisen J.A."/>
            <person name="Holcombe L.J."/>
            <person name="O'Flynn C."/>
        </authorList>
    </citation>
    <scope>NUCLEOTIDE SEQUENCE [LARGE SCALE GENOMIC DNA]</scope>
    <source>
        <strain evidence="5 8">OH1047_COT-310</strain>
    </source>
</reference>
<evidence type="ECO:0000313" key="6">
    <source>
        <dbReference type="EMBL" id="TCO95267.1"/>
    </source>
</evidence>
<organism evidence="5 8">
    <name type="scientific">Prevotella heparinolytica</name>
    <dbReference type="NCBI Taxonomy" id="28113"/>
    <lineage>
        <taxon>Bacteria</taxon>
        <taxon>Pseudomonadati</taxon>
        <taxon>Bacteroidota</taxon>
        <taxon>Bacteroidia</taxon>
        <taxon>Bacteroidales</taxon>
        <taxon>Bacteroidaceae</taxon>
        <taxon>Bacteroides</taxon>
    </lineage>
</organism>
<keyword evidence="3" id="KW-1133">Transmembrane helix</keyword>
<evidence type="ECO:0000313" key="8">
    <source>
        <dbReference type="Proteomes" id="UP000279562"/>
    </source>
</evidence>
<feature type="domain" description="Multidrug export protein EmrA/FarA alpha-helical hairpin" evidence="4">
    <location>
        <begin position="103"/>
        <end position="165"/>
    </location>
</feature>
<reference evidence="7 10" key="2">
    <citation type="submission" date="2019-02" db="EMBL/GenBank/DDBJ databases">
        <authorList>
            <consortium name="Pathogen Informatics"/>
        </authorList>
    </citation>
    <scope>NUCLEOTIDE SEQUENCE [LARGE SCALE GENOMIC DNA]</scope>
    <source>
        <strain evidence="7 10">3012STDY7078512</strain>
    </source>
</reference>
<dbReference type="SUPFAM" id="SSF111369">
    <property type="entry name" value="HlyD-like secretion proteins"/>
    <property type="match status" value="1"/>
</dbReference>
<sequence>MKTKKYLKIALLVVVAALFIWTFVFLYQKSRPKVVVYETVIPEVTDLEKTTVATGKVEPRDEVLIKPQISGIVSEVYKEAGQTIKKNEVIAKVKVIPELGTLNSAESRVRLAGINATQAETDFARTQKLYKDKLISAEEYEKGEVAVKQAREELQTAKDNLEIVKEGITKNSASFSSTLIRSTIDGLILDVPIKVGNSVIMSNTFNDGTTIATVANMNDLIFRGNIDETEVGRVHEGMSVKLTIGALQNLSFNAILEYISPKGVEQNGANQFEIKAAISAPDSVQIRSGYSANAEIVLERAQKVLALPESTVEFSGDSTFVYVMTDSIPAQKFERRPIKVGMSDGIKIAIKSGITAKDKIRGAEKKDK</sequence>
<gene>
    <name evidence="7" type="primary">macA_2</name>
    <name evidence="5" type="ORF">EII33_00175</name>
    <name evidence="6" type="ORF">EV202_103144</name>
    <name evidence="7" type="ORF">NCTC7812_01589</name>
</gene>
<dbReference type="PANTHER" id="PTHR30469:SF33">
    <property type="entry name" value="SLR1207 PROTEIN"/>
    <property type="match status" value="1"/>
</dbReference>
<name>A0A3P2AEU1_9BACE</name>
<dbReference type="Proteomes" id="UP000396835">
    <property type="component" value="Unassembled WGS sequence"/>
</dbReference>
<dbReference type="InterPro" id="IPR006143">
    <property type="entry name" value="RND_pump_MFP"/>
</dbReference>
<dbReference type="Gene3D" id="1.10.287.470">
    <property type="entry name" value="Helix hairpin bin"/>
    <property type="match status" value="1"/>
</dbReference>
<dbReference type="PANTHER" id="PTHR30469">
    <property type="entry name" value="MULTIDRUG RESISTANCE PROTEIN MDTA"/>
    <property type="match status" value="1"/>
</dbReference>
<dbReference type="EMBL" id="RQYF01000001">
    <property type="protein sequence ID" value="RRD93305.1"/>
    <property type="molecule type" value="Genomic_DNA"/>
</dbReference>
<dbReference type="EMBL" id="SLXB01000003">
    <property type="protein sequence ID" value="TCO95267.1"/>
    <property type="molecule type" value="Genomic_DNA"/>
</dbReference>
<keyword evidence="3" id="KW-0812">Transmembrane</keyword>
<dbReference type="GO" id="GO:1990281">
    <property type="term" value="C:efflux pump complex"/>
    <property type="evidence" value="ECO:0007669"/>
    <property type="project" value="TreeGrafter"/>
</dbReference>
<dbReference type="AlphaFoldDB" id="A0A3P2AEU1"/>
<dbReference type="Gene3D" id="2.40.50.100">
    <property type="match status" value="1"/>
</dbReference>
<proteinExistence type="inferred from homology"/>
<feature type="transmembrane region" description="Helical" evidence="3">
    <location>
        <begin position="7"/>
        <end position="27"/>
    </location>
</feature>
<dbReference type="Proteomes" id="UP000295600">
    <property type="component" value="Unassembled WGS sequence"/>
</dbReference>
<evidence type="ECO:0000259" key="4">
    <source>
        <dbReference type="Pfam" id="PF25885"/>
    </source>
</evidence>
<keyword evidence="3" id="KW-0472">Membrane</keyword>
<dbReference type="Gene3D" id="2.40.420.20">
    <property type="match status" value="1"/>
</dbReference>
<evidence type="ECO:0000313" key="10">
    <source>
        <dbReference type="Proteomes" id="UP000396835"/>
    </source>
</evidence>
<dbReference type="InterPro" id="IPR058633">
    <property type="entry name" value="EmrA/FarA_HH"/>
</dbReference>